<dbReference type="AlphaFoldDB" id="A0A285P3J1"/>
<name>A0A285P3J1_9BACI</name>
<dbReference type="InterPro" id="IPR025466">
    <property type="entry name" value="DUF4317"/>
</dbReference>
<sequence length="402" mass="46316">MNKKDIATIRRQFKKGNDKLRISDIFNVYIMKESSDIYHHESMPFGMLDEDQQELFLGNFKKVLAGQLDEKLFELKFKRDAEDSSQLILHRGLLTNDVEEWTNDMLALVAKMLQDRQYEHDVVISFIKAEYLKAQKRSSDEAEESANDTMYSHSFLLCSINKTQEPKKELEFDYVEREFKYNVTVNPVINLQAPLSGFLFPCFNDSAADVNHVLYSTAKAYEPDTTFIEDVLTAEEIMTARDDKSVFEEIVKDITGDHLSTSALANVYEEINRVVEENEEDEAPKLDRNDVQRVLTLSGVENVTPEKVETAYQKVIDDEKYEMKATSVIPKYNSKSIKIKTKVANIAISPEDLRYVRQVVFNNKRCIMIEVEEDTVIEGFTMAEESLVNKVSEKEPENAITE</sequence>
<dbReference type="EMBL" id="OBEK01000003">
    <property type="protein sequence ID" value="SNZ14726.1"/>
    <property type="molecule type" value="Genomic_DNA"/>
</dbReference>
<accession>A0A285P3J1</accession>
<evidence type="ECO:0008006" key="3">
    <source>
        <dbReference type="Google" id="ProtNLM"/>
    </source>
</evidence>
<dbReference type="Proteomes" id="UP000219356">
    <property type="component" value="Unassembled WGS sequence"/>
</dbReference>
<dbReference type="OrthoDB" id="1642058at2"/>
<dbReference type="STRING" id="586416.GZ22_04085"/>
<dbReference type="Pfam" id="PF14199">
    <property type="entry name" value="DUF4317"/>
    <property type="match status" value="1"/>
</dbReference>
<reference evidence="2" key="1">
    <citation type="submission" date="2017-09" db="EMBL/GenBank/DDBJ databases">
        <authorList>
            <person name="Varghese N."/>
            <person name="Submissions S."/>
        </authorList>
    </citation>
    <scope>NUCLEOTIDE SEQUENCE [LARGE SCALE GENOMIC DNA]</scope>
    <source>
        <strain evidence="2">CGMCC 1.8913</strain>
    </source>
</reference>
<protein>
    <recommendedName>
        <fullName evidence="3">DUF4317 family protein</fullName>
    </recommendedName>
</protein>
<dbReference type="RefSeq" id="WP_097042668.1">
    <property type="nucleotide sequence ID" value="NZ_OBEK01000003.1"/>
</dbReference>
<keyword evidence="2" id="KW-1185">Reference proteome</keyword>
<proteinExistence type="predicted"/>
<dbReference type="eggNOG" id="ENOG502Z7TS">
    <property type="taxonomic scope" value="Bacteria"/>
</dbReference>
<evidence type="ECO:0000313" key="1">
    <source>
        <dbReference type="EMBL" id="SNZ14726.1"/>
    </source>
</evidence>
<organism evidence="1 2">
    <name type="scientific">Terribacillus aidingensis</name>
    <dbReference type="NCBI Taxonomy" id="586416"/>
    <lineage>
        <taxon>Bacteria</taxon>
        <taxon>Bacillati</taxon>
        <taxon>Bacillota</taxon>
        <taxon>Bacilli</taxon>
        <taxon>Bacillales</taxon>
        <taxon>Bacillaceae</taxon>
        <taxon>Terribacillus</taxon>
    </lineage>
</organism>
<gene>
    <name evidence="1" type="ORF">SAMN05421503_2554</name>
</gene>
<evidence type="ECO:0000313" key="2">
    <source>
        <dbReference type="Proteomes" id="UP000219356"/>
    </source>
</evidence>